<reference evidence="2" key="2">
    <citation type="submission" date="2023-01" db="EMBL/GenBank/DDBJ databases">
        <authorList>
            <person name="Sun Q."/>
            <person name="Evtushenko L."/>
        </authorList>
    </citation>
    <scope>NUCLEOTIDE SEQUENCE</scope>
    <source>
        <strain evidence="2">VKM Ac-1069</strain>
    </source>
</reference>
<sequence>MLGLILYAAWWVEWIPRPVLWAVYIPAIPLAVSFCVASYFLKSHPGFPTGGSIWQDREYKLEGDIELDLARLRDDRKHLIASFDTPFKVRRVAYKEDAFADIDRLRADGGRYRNVSNFLQGILIIGSLAATGIAGIIGEYPFLRWVTLGLTFAVGISSGFTGYFKYKERSFYLQQTADAIENEWEAVEVGVGRYKQFGDNEELALAEFVEEIHRLKSEQKKRQQNLEQPPDERAVAE</sequence>
<dbReference type="EMBL" id="BSFQ01000005">
    <property type="protein sequence ID" value="GLL10658.1"/>
    <property type="molecule type" value="Genomic_DNA"/>
</dbReference>
<protein>
    <recommendedName>
        <fullName evidence="4">DUF4231 domain-containing protein</fullName>
    </recommendedName>
</protein>
<keyword evidence="1" id="KW-0812">Transmembrane</keyword>
<keyword evidence="1" id="KW-0472">Membrane</keyword>
<name>A0A9W6KZR3_9PSEU</name>
<reference evidence="2" key="1">
    <citation type="journal article" date="2014" name="Int. J. Syst. Evol. Microbiol.">
        <title>Complete genome sequence of Corynebacterium casei LMG S-19264T (=DSM 44701T), isolated from a smear-ripened cheese.</title>
        <authorList>
            <consortium name="US DOE Joint Genome Institute (JGI-PGF)"/>
            <person name="Walter F."/>
            <person name="Albersmeier A."/>
            <person name="Kalinowski J."/>
            <person name="Ruckert C."/>
        </authorList>
    </citation>
    <scope>NUCLEOTIDE SEQUENCE</scope>
    <source>
        <strain evidence="2">VKM Ac-1069</strain>
    </source>
</reference>
<feature type="transmembrane region" description="Helical" evidence="1">
    <location>
        <begin position="118"/>
        <end position="137"/>
    </location>
</feature>
<dbReference type="Proteomes" id="UP001143463">
    <property type="component" value="Unassembled WGS sequence"/>
</dbReference>
<proteinExistence type="predicted"/>
<evidence type="ECO:0000313" key="2">
    <source>
        <dbReference type="EMBL" id="GLL10658.1"/>
    </source>
</evidence>
<feature type="transmembrane region" description="Helical" evidence="1">
    <location>
        <begin position="20"/>
        <end position="41"/>
    </location>
</feature>
<gene>
    <name evidence="2" type="ORF">GCM10017577_17980</name>
</gene>
<dbReference type="NCBIfam" id="NF033634">
    <property type="entry name" value="SLATT_1"/>
    <property type="match status" value="1"/>
</dbReference>
<dbReference type="AlphaFoldDB" id="A0A9W6KZR3"/>
<evidence type="ECO:0008006" key="4">
    <source>
        <dbReference type="Google" id="ProtNLM"/>
    </source>
</evidence>
<evidence type="ECO:0000256" key="1">
    <source>
        <dbReference type="SAM" id="Phobius"/>
    </source>
</evidence>
<organism evidence="2 3">
    <name type="scientific">Pseudonocardia halophobica</name>
    <dbReference type="NCBI Taxonomy" id="29401"/>
    <lineage>
        <taxon>Bacteria</taxon>
        <taxon>Bacillati</taxon>
        <taxon>Actinomycetota</taxon>
        <taxon>Actinomycetes</taxon>
        <taxon>Pseudonocardiales</taxon>
        <taxon>Pseudonocardiaceae</taxon>
        <taxon>Pseudonocardia</taxon>
    </lineage>
</organism>
<evidence type="ECO:0000313" key="3">
    <source>
        <dbReference type="Proteomes" id="UP001143463"/>
    </source>
</evidence>
<keyword evidence="1" id="KW-1133">Transmembrane helix</keyword>
<comment type="caution">
    <text evidence="2">The sequence shown here is derived from an EMBL/GenBank/DDBJ whole genome shotgun (WGS) entry which is preliminary data.</text>
</comment>
<accession>A0A9W6KZR3</accession>
<keyword evidence="3" id="KW-1185">Reference proteome</keyword>
<feature type="transmembrane region" description="Helical" evidence="1">
    <location>
        <begin position="143"/>
        <end position="164"/>
    </location>
</feature>